<dbReference type="Proteomes" id="UP000832011">
    <property type="component" value="Chromosome"/>
</dbReference>
<keyword evidence="6" id="KW-1185">Reference proteome</keyword>
<evidence type="ECO:0000313" key="5">
    <source>
        <dbReference type="EMBL" id="UOO91182.1"/>
    </source>
</evidence>
<reference evidence="5 6" key="1">
    <citation type="journal article" date="2022" name="Res Sq">
        <title>Evolution of multicellular longitudinally dividing oral cavity symbionts (Neisseriaceae).</title>
        <authorList>
            <person name="Nyongesa S."/>
            <person name="Weber P."/>
            <person name="Bernet E."/>
            <person name="Pullido F."/>
            <person name="Nieckarz M."/>
            <person name="Delaby M."/>
            <person name="Nieves C."/>
            <person name="Viehboeck T."/>
            <person name="Krause N."/>
            <person name="Rivera-Millot A."/>
            <person name="Nakamura A."/>
            <person name="Vischer N."/>
            <person name="VanNieuwenhze M."/>
            <person name="Brun Y."/>
            <person name="Cava F."/>
            <person name="Bulgheresi S."/>
            <person name="Veyrier F."/>
        </authorList>
    </citation>
    <scope>NUCLEOTIDE SEQUENCE [LARGE SCALE GENOMIC DNA]</scope>
    <source>
        <strain evidence="5 6">SN4</strain>
    </source>
</reference>
<keyword evidence="3" id="KW-0663">Pyridoxal phosphate</keyword>
<evidence type="ECO:0000256" key="3">
    <source>
        <dbReference type="ARBA" id="ARBA00022898"/>
    </source>
</evidence>
<organism evidence="5 6">
    <name type="scientific">Vitreoscilla massiliensis</name>
    <dbReference type="NCBI Taxonomy" id="1689272"/>
    <lineage>
        <taxon>Bacteria</taxon>
        <taxon>Pseudomonadati</taxon>
        <taxon>Pseudomonadota</taxon>
        <taxon>Betaproteobacteria</taxon>
        <taxon>Neisseriales</taxon>
        <taxon>Neisseriaceae</taxon>
        <taxon>Vitreoscilla</taxon>
    </lineage>
</organism>
<comment type="cofactor">
    <cofactor evidence="1">
        <name>pyridoxal 5'-phosphate</name>
        <dbReference type="ChEBI" id="CHEBI:597326"/>
    </cofactor>
</comment>
<evidence type="ECO:0000313" key="6">
    <source>
        <dbReference type="Proteomes" id="UP000832011"/>
    </source>
</evidence>
<dbReference type="PIRSF" id="PIRSF006278">
    <property type="entry name" value="ACCD_DCysDesulf"/>
    <property type="match status" value="1"/>
</dbReference>
<sequence length="297" mass="32256">MFELAGAIPYQTIAFDRDITVTVKRVDLVHPHISGNKFYKLKYNLLAARAQGKTHLISFGGAYSNHIHALAHAAHEYGFSASAYIRGQELAEQPLNPTLQDAADLGMTLHFISRADYRQKHTPEFLQAALARYPDAYIIPEGGSNALAIQGCEEILSAADTQDFEIIVCAVGTGGTIAGLINACAPTQRIIGYAALNSDYLSAEVAKHTDKRNWHIEPENVFGGYGHFNTELLDFIDATAAAHQLPLDPIYTGKAFYRLCTQIAAGDFAPHSRILFIHSGGLQGHRAATTPTSATMC</sequence>
<feature type="domain" description="Tryptophan synthase beta chain-like PALP" evidence="4">
    <location>
        <begin position="21"/>
        <end position="280"/>
    </location>
</feature>
<name>A0ABY4ECN4_9NEIS</name>
<evidence type="ECO:0000256" key="1">
    <source>
        <dbReference type="ARBA" id="ARBA00001933"/>
    </source>
</evidence>
<evidence type="ECO:0000256" key="2">
    <source>
        <dbReference type="ARBA" id="ARBA00008639"/>
    </source>
</evidence>
<dbReference type="EMBL" id="CP091511">
    <property type="protein sequence ID" value="UOO91182.1"/>
    <property type="molecule type" value="Genomic_DNA"/>
</dbReference>
<dbReference type="Gene3D" id="3.40.50.1100">
    <property type="match status" value="2"/>
</dbReference>
<proteinExistence type="inferred from homology"/>
<comment type="similarity">
    <text evidence="2">Belongs to the ACC deaminase/D-cysteine desulfhydrase family.</text>
</comment>
<evidence type="ECO:0000259" key="4">
    <source>
        <dbReference type="Pfam" id="PF00291"/>
    </source>
</evidence>
<dbReference type="InterPro" id="IPR036052">
    <property type="entry name" value="TrpB-like_PALP_sf"/>
</dbReference>
<accession>A0ABY4ECN4</accession>
<dbReference type="Pfam" id="PF00291">
    <property type="entry name" value="PALP"/>
    <property type="match status" value="1"/>
</dbReference>
<dbReference type="PANTHER" id="PTHR43780">
    <property type="entry name" value="1-AMINOCYCLOPROPANE-1-CARBOXYLATE DEAMINASE-RELATED"/>
    <property type="match status" value="1"/>
</dbReference>
<dbReference type="RefSeq" id="WP_058304756.1">
    <property type="nucleotide sequence ID" value="NZ_CABKVG010000004.1"/>
</dbReference>
<protein>
    <submittedName>
        <fullName evidence="5">Pyridoxal-phosphate dependent enzyme</fullName>
    </submittedName>
</protein>
<dbReference type="SUPFAM" id="SSF53686">
    <property type="entry name" value="Tryptophan synthase beta subunit-like PLP-dependent enzymes"/>
    <property type="match status" value="1"/>
</dbReference>
<gene>
    <name evidence="5" type="ORF">LVJ82_09550</name>
</gene>
<dbReference type="PANTHER" id="PTHR43780:SF2">
    <property type="entry name" value="1-AMINOCYCLOPROPANE-1-CARBOXYLATE DEAMINASE-RELATED"/>
    <property type="match status" value="1"/>
</dbReference>
<dbReference type="InterPro" id="IPR001926">
    <property type="entry name" value="TrpB-like_PALP"/>
</dbReference>
<dbReference type="InterPro" id="IPR027278">
    <property type="entry name" value="ACCD_DCysDesulf"/>
</dbReference>